<dbReference type="InterPro" id="IPR050557">
    <property type="entry name" value="RTX_toxin/Mannuronan_C5-epim"/>
</dbReference>
<evidence type="ECO:0000313" key="5">
    <source>
        <dbReference type="EMBL" id="MBI1494520.1"/>
    </source>
</evidence>
<dbReference type="PANTHER" id="PTHR38340">
    <property type="entry name" value="S-LAYER PROTEIN"/>
    <property type="match status" value="1"/>
</dbReference>
<comment type="caution">
    <text evidence="5">The sequence shown here is derived from an EMBL/GenBank/DDBJ whole genome shotgun (WGS) entry which is preliminary data.</text>
</comment>
<proteinExistence type="predicted"/>
<keyword evidence="6" id="KW-1185">Reference proteome</keyword>
<dbReference type="InterPro" id="IPR001343">
    <property type="entry name" value="Hemolysn_Ca-bd"/>
</dbReference>
<dbReference type="RefSeq" id="WP_228849279.1">
    <property type="nucleotide sequence ID" value="NZ_JADCKQ010000009.1"/>
</dbReference>
<evidence type="ECO:0000256" key="3">
    <source>
        <dbReference type="SAM" id="MobiDB-lite"/>
    </source>
</evidence>
<feature type="region of interest" description="Disordered" evidence="3">
    <location>
        <begin position="632"/>
        <end position="660"/>
    </location>
</feature>
<sequence length="825" mass="85733">MPNIIGNNTSETLEGTASEDLIIGLAGNDQITGGDRADTIHGDYVVENLLEGSEGATSFSQYGENGAWDVSTGADGHISMSQTVETQNGTNYSINFDLAANYGSGTISGAVEVIWNGEVIDSFDTNSAVFEAHEVSFTGTGGTGELTFRSADSTSEPTGPTINTDGPVFHYDKDMEVEGQTVTVKAFAEGQTNIYQVIEGQLHVFDPETETYAEAGTEATVKINAIGFNMEDDMIYGIAVADGTDSLGNAVAKADLVMMDAEGNSYSMGSTPYRSWTADFDDSGNLWAFHSSMDRVTMIDVDSFDGDGNPISTTFKFPKDMITDKMWDVAYDAANQCFYGLVKPSEEGAPGKLYTIDISAVSDGGVPEFSSVEIDGTLIDGEMKDGMPALTFGALMIDADGNLYAGGNGGDHDMDDSTGTSGGIYRIETDPDTGIKYLRLVAASPKAYSNDGALDPRAIDPFTEVDVFVSVLIRTPELIPTINPDLTYDDTINGQGGADEIYGGLGDDTLIGASLGDTIAGGVEDDVIYGGAGPGGEASGIVSFYDDDGNRFDQFGNPLSEDDDVLYGGEGDDILDGSAGYDTLSGGIGNDTLSGGSGKDWLSGDDGDDELYGGKHDDILFGGDGNDLLNGGSGNDTLSAGEGDDTIKGGSGDDTIDAGSGIDVIDAGSGDDIVSGGQGNDRIKSGSGNDVINGGDGNDYINAHSGDDIVDGGQGKDKIYGGSGSDILTGGAGHDTFVFRTGDLDGSQDIITDFTCDGGENDRIDLRGLNLLSDGTNIEDWLATCVSYDSNIGVTIAIEGLTIVIEDHANLETAFLVDVTDGLMI</sequence>
<dbReference type="GO" id="GO:0005576">
    <property type="term" value="C:extracellular region"/>
    <property type="evidence" value="ECO:0007669"/>
    <property type="project" value="UniProtKB-SubCell"/>
</dbReference>
<dbReference type="SUPFAM" id="SSF51120">
    <property type="entry name" value="beta-Roll"/>
    <property type="match status" value="3"/>
</dbReference>
<dbReference type="Pfam" id="PF21959">
    <property type="entry name" value="DUF6923"/>
    <property type="match status" value="1"/>
</dbReference>
<dbReference type="GO" id="GO:0005509">
    <property type="term" value="F:calcium ion binding"/>
    <property type="evidence" value="ECO:0007669"/>
    <property type="project" value="InterPro"/>
</dbReference>
<keyword evidence="2" id="KW-0964">Secreted</keyword>
<comment type="subcellular location">
    <subcellularLocation>
        <location evidence="1">Secreted</location>
    </subcellularLocation>
</comment>
<feature type="domain" description="DUF6923" evidence="4">
    <location>
        <begin position="206"/>
        <end position="453"/>
    </location>
</feature>
<gene>
    <name evidence="5" type="ORF">H1D41_12805</name>
</gene>
<evidence type="ECO:0000259" key="4">
    <source>
        <dbReference type="Pfam" id="PF21959"/>
    </source>
</evidence>
<reference evidence="5" key="1">
    <citation type="submission" date="2020-10" db="EMBL/GenBank/DDBJ databases">
        <title>Paenihalocynthiibacter styelae gen. nov., sp. nov., isolated from stalked sea squirt Styela clava.</title>
        <authorList>
            <person name="Kim Y.-O."/>
            <person name="Yoon J.-H."/>
        </authorList>
    </citation>
    <scope>NUCLEOTIDE SEQUENCE</scope>
    <source>
        <strain evidence="5">MYP1-1</strain>
    </source>
</reference>
<dbReference type="PANTHER" id="PTHR38340:SF1">
    <property type="entry name" value="S-LAYER PROTEIN"/>
    <property type="match status" value="1"/>
</dbReference>
<evidence type="ECO:0000256" key="1">
    <source>
        <dbReference type="ARBA" id="ARBA00004613"/>
    </source>
</evidence>
<dbReference type="InterPro" id="IPR011049">
    <property type="entry name" value="Serralysin-like_metalloprot_C"/>
</dbReference>
<dbReference type="PRINTS" id="PR00313">
    <property type="entry name" value="CABNDNGRPT"/>
</dbReference>
<dbReference type="Gene3D" id="2.150.10.10">
    <property type="entry name" value="Serralysin-like metalloprotease, C-terminal"/>
    <property type="match status" value="5"/>
</dbReference>
<dbReference type="EMBL" id="JADCKQ010000009">
    <property type="protein sequence ID" value="MBI1494520.1"/>
    <property type="molecule type" value="Genomic_DNA"/>
</dbReference>
<dbReference type="Pfam" id="PF00353">
    <property type="entry name" value="HemolysinCabind"/>
    <property type="match status" value="6"/>
</dbReference>
<accession>A0A8J7J6J0</accession>
<name>A0A8J7J6J0_9RHOB</name>
<evidence type="ECO:0000313" key="6">
    <source>
        <dbReference type="Proteomes" id="UP000640583"/>
    </source>
</evidence>
<dbReference type="AlphaFoldDB" id="A0A8J7J6J0"/>
<dbReference type="InterPro" id="IPR018511">
    <property type="entry name" value="Hemolysin-typ_Ca-bd_CS"/>
</dbReference>
<dbReference type="InterPro" id="IPR054215">
    <property type="entry name" value="DUF6923"/>
</dbReference>
<dbReference type="Proteomes" id="UP000640583">
    <property type="component" value="Unassembled WGS sequence"/>
</dbReference>
<dbReference type="PROSITE" id="PS00330">
    <property type="entry name" value="HEMOLYSIN_CALCIUM"/>
    <property type="match status" value="4"/>
</dbReference>
<organism evidence="5 6">
    <name type="scientific">Halocynthiibacter styelae</name>
    <dbReference type="NCBI Taxonomy" id="2761955"/>
    <lineage>
        <taxon>Bacteria</taxon>
        <taxon>Pseudomonadati</taxon>
        <taxon>Pseudomonadota</taxon>
        <taxon>Alphaproteobacteria</taxon>
        <taxon>Rhodobacterales</taxon>
        <taxon>Paracoccaceae</taxon>
        <taxon>Halocynthiibacter</taxon>
    </lineage>
</organism>
<evidence type="ECO:0000256" key="2">
    <source>
        <dbReference type="ARBA" id="ARBA00022525"/>
    </source>
</evidence>
<protein>
    <submittedName>
        <fullName evidence="5">Type I secretion protein</fullName>
    </submittedName>
</protein>